<proteinExistence type="predicted"/>
<evidence type="ECO:0000313" key="1">
    <source>
        <dbReference type="EMBL" id="ABN65559.1"/>
    </source>
</evidence>
<dbReference type="OrthoDB" id="4080273at2759"/>
<evidence type="ECO:0000313" key="2">
    <source>
        <dbReference type="Proteomes" id="UP000002258"/>
    </source>
</evidence>
<name>A3LSF8_PICST</name>
<dbReference type="RefSeq" id="XP_001383588.1">
    <property type="nucleotide sequence ID" value="XM_001383551.1"/>
</dbReference>
<gene>
    <name evidence="1" type="ORF">PICST_56939</name>
</gene>
<keyword evidence="2" id="KW-1185">Reference proteome</keyword>
<dbReference type="KEGG" id="pic:PICST_56939"/>
<dbReference type="HOGENOM" id="CLU_178668_0_0_1"/>
<organism evidence="1 2">
    <name type="scientific">Scheffersomyces stipitis (strain ATCC 58785 / CBS 6054 / NBRC 10063 / NRRL Y-11545)</name>
    <name type="common">Yeast</name>
    <name type="synonym">Pichia stipitis</name>
    <dbReference type="NCBI Taxonomy" id="322104"/>
    <lineage>
        <taxon>Eukaryota</taxon>
        <taxon>Fungi</taxon>
        <taxon>Dikarya</taxon>
        <taxon>Ascomycota</taxon>
        <taxon>Saccharomycotina</taxon>
        <taxon>Pichiomycetes</taxon>
        <taxon>Debaryomycetaceae</taxon>
        <taxon>Scheffersomyces</taxon>
    </lineage>
</organism>
<dbReference type="OMA" id="VKFWQPL"/>
<reference evidence="1 2" key="1">
    <citation type="journal article" date="2007" name="Nat. Biotechnol.">
        <title>Genome sequence of the lignocellulose-bioconverting and xylose-fermenting yeast Pichia stipitis.</title>
        <authorList>
            <person name="Jeffries T.W."/>
            <person name="Grigoriev I.V."/>
            <person name="Grimwood J."/>
            <person name="Laplaza J.M."/>
            <person name="Aerts A."/>
            <person name="Salamov A."/>
            <person name="Schmutz J."/>
            <person name="Lindquist E."/>
            <person name="Dehal P."/>
            <person name="Shapiro H."/>
            <person name="Jin Y.S."/>
            <person name="Passoth V."/>
            <person name="Richardson P.M."/>
        </authorList>
    </citation>
    <scope>NUCLEOTIDE SEQUENCE [LARGE SCALE GENOMIC DNA]</scope>
    <source>
        <strain evidence="2">ATCC 58785 / CBS 6054 / NBRC 10063 / NRRL Y-11545</strain>
    </source>
</reference>
<sequence length="70" mass="7938">MSGKGGKILTIVFVSVLSWYSGLKFWKPIVIEKLQEEGKLRTDIDINYDGDDTPASWDDLKTKIKIAMHP</sequence>
<dbReference type="AlphaFoldDB" id="A3LSF8"/>
<accession>A3LSF8</accession>
<dbReference type="InParanoid" id="A3LSF8"/>
<dbReference type="GeneID" id="4837858"/>
<feature type="non-terminal residue" evidence="1">
    <location>
        <position position="70"/>
    </location>
</feature>
<protein>
    <submittedName>
        <fullName evidence="1">Uncharacterized protein</fullName>
    </submittedName>
</protein>
<dbReference type="Proteomes" id="UP000002258">
    <property type="component" value="Chromosome 3"/>
</dbReference>
<dbReference type="EMBL" id="CP000497">
    <property type="protein sequence ID" value="ABN65559.1"/>
    <property type="molecule type" value="Genomic_DNA"/>
</dbReference>